<keyword evidence="2" id="KW-1185">Reference proteome</keyword>
<proteinExistence type="predicted"/>
<reference evidence="1 2" key="1">
    <citation type="submission" date="2018-02" db="EMBL/GenBank/DDBJ databases">
        <title>Genomic analysis of the strain RR4-38 isolated from a seawater recirculating aquaculture system.</title>
        <authorList>
            <person name="Kim Y.-S."/>
            <person name="Jang Y.H."/>
            <person name="Kim K.-H."/>
        </authorList>
    </citation>
    <scope>NUCLEOTIDE SEQUENCE [LARGE SCALE GENOMIC DNA]</scope>
    <source>
        <strain evidence="1 2">RR4-38</strain>
    </source>
</reference>
<dbReference type="Proteomes" id="UP000238442">
    <property type="component" value="Chromosome"/>
</dbReference>
<dbReference type="EMBL" id="CP027062">
    <property type="protein sequence ID" value="AVI50177.1"/>
    <property type="molecule type" value="Genomic_DNA"/>
</dbReference>
<accession>A0A2S0HU24</accession>
<dbReference type="KEGG" id="aue:C5O00_02930"/>
<evidence type="ECO:0000313" key="1">
    <source>
        <dbReference type="EMBL" id="AVI50177.1"/>
    </source>
</evidence>
<gene>
    <name evidence="1" type="ORF">C5O00_02930</name>
</gene>
<name>A0A2S0HU24_9FLAO</name>
<dbReference type="AlphaFoldDB" id="A0A2S0HU24"/>
<sequence length="285" mass="31231">MLRIIVMPKMFNVIDMKQFNLRNYALALFYAVGFYSYTVAQVGINTTSPNGILEVANPTGATHGIVLPRVALTATNVAGPVLNPQGGALAVGTVVYNTTTTTTGSNDVYPGIYVWTGTEWFNKFTKKHQEYYTQTSFFQPDSNAGWQNVPGLTSQTFTANYTGAYKIEVSMNYGSGYINDVSAGCDVAYQQGQFRFNFNGTNYYVTAKAQASQEPSGTRYYAIWEQYSFIEYVSLVAGTNYTFTLSFDQANSPGFVNNGNSGSGLGYMGIPDHVPCSVEFTYIGE</sequence>
<evidence type="ECO:0000313" key="2">
    <source>
        <dbReference type="Proteomes" id="UP000238442"/>
    </source>
</evidence>
<protein>
    <submittedName>
        <fullName evidence="1">Uncharacterized protein</fullName>
    </submittedName>
</protein>
<organism evidence="1 2">
    <name type="scientific">Pukyongia salina</name>
    <dbReference type="NCBI Taxonomy" id="2094025"/>
    <lineage>
        <taxon>Bacteria</taxon>
        <taxon>Pseudomonadati</taxon>
        <taxon>Bacteroidota</taxon>
        <taxon>Flavobacteriia</taxon>
        <taxon>Flavobacteriales</taxon>
        <taxon>Flavobacteriaceae</taxon>
        <taxon>Pukyongia</taxon>
    </lineage>
</organism>